<reference evidence="1 2" key="1">
    <citation type="journal article" date="2020" name="Genome Biol. Evol.">
        <title>A new high-quality draft genome assembly of the Chinese cordyceps Ophiocordyceps sinensis.</title>
        <authorList>
            <person name="Shu R."/>
            <person name="Zhang J."/>
            <person name="Meng Q."/>
            <person name="Zhang H."/>
            <person name="Zhou G."/>
            <person name="Li M."/>
            <person name="Wu P."/>
            <person name="Zhao Y."/>
            <person name="Chen C."/>
            <person name="Qin Q."/>
        </authorList>
    </citation>
    <scope>NUCLEOTIDE SEQUENCE [LARGE SCALE GENOMIC DNA]</scope>
    <source>
        <strain evidence="1 2">IOZ07</strain>
    </source>
</reference>
<accession>A0A8H4PP31</accession>
<organism evidence="1 2">
    <name type="scientific">Ophiocordyceps sinensis</name>
    <dbReference type="NCBI Taxonomy" id="72228"/>
    <lineage>
        <taxon>Eukaryota</taxon>
        <taxon>Fungi</taxon>
        <taxon>Dikarya</taxon>
        <taxon>Ascomycota</taxon>
        <taxon>Pezizomycotina</taxon>
        <taxon>Sordariomycetes</taxon>
        <taxon>Hypocreomycetidae</taxon>
        <taxon>Hypocreales</taxon>
        <taxon>Ophiocordycipitaceae</taxon>
        <taxon>Ophiocordyceps</taxon>
    </lineage>
</organism>
<keyword evidence="2" id="KW-1185">Reference proteome</keyword>
<gene>
    <name evidence="1" type="ORF">G6O67_004411</name>
</gene>
<dbReference type="Proteomes" id="UP000557566">
    <property type="component" value="Unassembled WGS sequence"/>
</dbReference>
<proteinExistence type="predicted"/>
<sequence length="152" mass="17519">MCITSFLSFRVHLRRPQILLSSLSVDATRWHRPEPPARHSHPLPGLVHHRDARGLHQTLLPSYAFLKHGDATGPFPTTERFTCLLHLRIWKRCPSHTNDEPRNSVFVLLARCDRFCALISILYSVSHPSWSACFALQLWWLATIVVCFSPSW</sequence>
<evidence type="ECO:0000313" key="1">
    <source>
        <dbReference type="EMBL" id="KAF4507969.1"/>
    </source>
</evidence>
<dbReference type="AlphaFoldDB" id="A0A8H4PP31"/>
<name>A0A8H4PP31_9HYPO</name>
<evidence type="ECO:0000313" key="2">
    <source>
        <dbReference type="Proteomes" id="UP000557566"/>
    </source>
</evidence>
<comment type="caution">
    <text evidence="1">The sequence shown here is derived from an EMBL/GenBank/DDBJ whole genome shotgun (WGS) entry which is preliminary data.</text>
</comment>
<dbReference type="EMBL" id="JAAVMX010000005">
    <property type="protein sequence ID" value="KAF4507969.1"/>
    <property type="molecule type" value="Genomic_DNA"/>
</dbReference>
<protein>
    <submittedName>
        <fullName evidence="1">Uncharacterized protein</fullName>
    </submittedName>
</protein>